<dbReference type="InterPro" id="IPR041166">
    <property type="entry name" value="Rubredoxin_2"/>
</dbReference>
<evidence type="ECO:0000256" key="9">
    <source>
        <dbReference type="ARBA" id="ARBA00023125"/>
    </source>
</evidence>
<feature type="domain" description="RecA family profile 1" evidence="14">
    <location>
        <begin position="68"/>
        <end position="217"/>
    </location>
</feature>
<organism evidence="15 16">
    <name type="scientific">Aliarcobacter butzleri</name>
    <dbReference type="NCBI Taxonomy" id="28197"/>
    <lineage>
        <taxon>Bacteria</taxon>
        <taxon>Pseudomonadati</taxon>
        <taxon>Campylobacterota</taxon>
        <taxon>Epsilonproteobacteria</taxon>
        <taxon>Campylobacterales</taxon>
        <taxon>Arcobacteraceae</taxon>
        <taxon>Aliarcobacter</taxon>
    </lineage>
</organism>
<protein>
    <recommendedName>
        <fullName evidence="11 12">DNA repair protein RadA</fullName>
    </recommendedName>
</protein>
<keyword evidence="8 11" id="KW-0346">Stress response</keyword>
<keyword evidence="6 13" id="KW-0862">Zinc</keyword>
<dbReference type="GO" id="GO:0000725">
    <property type="term" value="P:recombinational repair"/>
    <property type="evidence" value="ECO:0007669"/>
    <property type="project" value="UniProtKB-UniRule"/>
</dbReference>
<dbReference type="GO" id="GO:0005829">
    <property type="term" value="C:cytosol"/>
    <property type="evidence" value="ECO:0007669"/>
    <property type="project" value="TreeGrafter"/>
</dbReference>
<evidence type="ECO:0000256" key="12">
    <source>
        <dbReference type="NCBIfam" id="TIGR00416"/>
    </source>
</evidence>
<dbReference type="PANTHER" id="PTHR32472">
    <property type="entry name" value="DNA REPAIR PROTEIN RADA"/>
    <property type="match status" value="1"/>
</dbReference>
<dbReference type="Gene3D" id="3.40.50.300">
    <property type="entry name" value="P-loop containing nucleotide triphosphate hydrolases"/>
    <property type="match status" value="1"/>
</dbReference>
<comment type="domain">
    <text evidence="11">The middle region has homology to RecA with ATPase motifs including the RadA KNRFG motif, while the C-terminus is homologous to Lon protease.</text>
</comment>
<evidence type="ECO:0000256" key="3">
    <source>
        <dbReference type="ARBA" id="ARBA00022763"/>
    </source>
</evidence>
<feature type="short sequence motif" description="RadA KNRFG motif" evidence="11">
    <location>
        <begin position="254"/>
        <end position="258"/>
    </location>
</feature>
<dbReference type="GO" id="GO:0016787">
    <property type="term" value="F:hydrolase activity"/>
    <property type="evidence" value="ECO:0007669"/>
    <property type="project" value="UniProtKB-KW"/>
</dbReference>
<dbReference type="Pfam" id="PF18073">
    <property type="entry name" value="Zn_ribbon_LapB"/>
    <property type="match status" value="1"/>
</dbReference>
<feature type="region of interest" description="Lon-protease-like" evidence="11">
    <location>
        <begin position="352"/>
        <end position="449"/>
    </location>
</feature>
<dbReference type="NCBIfam" id="TIGR00416">
    <property type="entry name" value="sms"/>
    <property type="match status" value="1"/>
</dbReference>
<feature type="binding site" evidence="11">
    <location>
        <begin position="97"/>
        <end position="104"/>
    </location>
    <ligand>
        <name>ATP</name>
        <dbReference type="ChEBI" id="CHEBI:30616"/>
    </ligand>
</feature>
<dbReference type="FunFam" id="3.40.50.300:FF:000050">
    <property type="entry name" value="DNA repair protein RadA"/>
    <property type="match status" value="1"/>
</dbReference>
<evidence type="ECO:0000259" key="14">
    <source>
        <dbReference type="PROSITE" id="PS50162"/>
    </source>
</evidence>
<dbReference type="GO" id="GO:0003684">
    <property type="term" value="F:damaged DNA binding"/>
    <property type="evidence" value="ECO:0007669"/>
    <property type="project" value="InterPro"/>
</dbReference>
<evidence type="ECO:0000256" key="11">
    <source>
        <dbReference type="HAMAP-Rule" id="MF_01498"/>
    </source>
</evidence>
<keyword evidence="3 11" id="KW-0227">DNA damage</keyword>
<evidence type="ECO:0000256" key="8">
    <source>
        <dbReference type="ARBA" id="ARBA00023016"/>
    </source>
</evidence>
<keyword evidence="2 11" id="KW-0547">Nucleotide-binding</keyword>
<dbReference type="Pfam" id="PF13481">
    <property type="entry name" value="AAA_25"/>
    <property type="match status" value="1"/>
</dbReference>
<dbReference type="Gene3D" id="3.30.230.10">
    <property type="match status" value="1"/>
</dbReference>
<dbReference type="InterPro" id="IPR020588">
    <property type="entry name" value="RecA_ATP-bd"/>
</dbReference>
<evidence type="ECO:0000256" key="10">
    <source>
        <dbReference type="ARBA" id="ARBA00023204"/>
    </source>
</evidence>
<dbReference type="InterPro" id="IPR003593">
    <property type="entry name" value="AAA+_ATPase"/>
</dbReference>
<dbReference type="GO" id="GO:0005524">
    <property type="term" value="F:ATP binding"/>
    <property type="evidence" value="ECO:0007669"/>
    <property type="project" value="UniProtKB-UniRule"/>
</dbReference>
<dbReference type="PROSITE" id="PS50162">
    <property type="entry name" value="RECA_2"/>
    <property type="match status" value="1"/>
</dbReference>
<dbReference type="RefSeq" id="WP_152059492.1">
    <property type="nucleotide sequence ID" value="NZ_CABVSN010000001.1"/>
</dbReference>
<dbReference type="GO" id="GO:0008270">
    <property type="term" value="F:zinc ion binding"/>
    <property type="evidence" value="ECO:0007669"/>
    <property type="project" value="UniProtKB-KW"/>
</dbReference>
<dbReference type="SUPFAM" id="SSF54211">
    <property type="entry name" value="Ribosomal protein S5 domain 2-like"/>
    <property type="match status" value="1"/>
</dbReference>
<comment type="caution">
    <text evidence="15">The sequence shown here is derived from an EMBL/GenBank/DDBJ whole genome shotgun (WGS) entry which is preliminary data.</text>
</comment>
<reference evidence="15" key="2">
    <citation type="submission" date="2023-02" db="EMBL/GenBank/DDBJ databases">
        <authorList>
            <person name="Concha-Toloza M."/>
            <person name="Lopez-Cantillo M."/>
            <person name="Molina-Mora J."/>
            <person name="Collado L."/>
        </authorList>
    </citation>
    <scope>NUCLEOTIDE SEQUENCE</scope>
    <source>
        <strain evidence="15">FR1p153A2</strain>
    </source>
</reference>
<evidence type="ECO:0000256" key="1">
    <source>
        <dbReference type="ARBA" id="ARBA00022723"/>
    </source>
</evidence>
<dbReference type="InterPro" id="IPR027417">
    <property type="entry name" value="P-loop_NTPase"/>
</dbReference>
<sequence>MAKKKISLFECQHCGEQSSKWLGKCPNCDSWDSFIELNQEQQEVLKQTIKVSNSTSKAKPITEILQDDVSRFSSFNYEFDLVLGGGIVPGSLTLIGGSPGVGKSTLLLKVAGSIAKSNKKVLYVSGEESAGQIKLRANRLEANSDNLFLLSEIKLEEIMDELLREDYEVCIIDSIQTIYSSSLTSAPGSVSQVREITFELMRKAKESNIAMFIIGHITKDGSIAGPRVLEHMVDTVLYFEGEASRELRMLRGFKNRFGSTSEIGIFEMTAEGLISAKDIASKFFDKNKSQSGSALTVSMEGSRAIILEVQALVCESTYPNPKRSATGFDTNRLTMLLALLEKKIDLPLNNYDVFINISGGIRIKESSADLAVITAIISSFRDRPISKESVFIGEVSLTGEIKDVYSIDIRLKEAQAQGIKKAVIAQKTNLKLDIKTFAVDEVSKMVELF</sequence>
<dbReference type="CDD" id="cd01121">
    <property type="entry name" value="RadA_SMS_N"/>
    <property type="match status" value="1"/>
</dbReference>
<keyword evidence="10 11" id="KW-0234">DNA repair</keyword>
<evidence type="ECO:0000256" key="5">
    <source>
        <dbReference type="ARBA" id="ARBA00022801"/>
    </source>
</evidence>
<evidence type="ECO:0000256" key="2">
    <source>
        <dbReference type="ARBA" id="ARBA00022741"/>
    </source>
</evidence>
<evidence type="ECO:0000313" key="15">
    <source>
        <dbReference type="EMBL" id="MDK2040992.1"/>
    </source>
</evidence>
<evidence type="ECO:0000256" key="7">
    <source>
        <dbReference type="ARBA" id="ARBA00022840"/>
    </source>
</evidence>
<evidence type="ECO:0000313" key="16">
    <source>
        <dbReference type="Proteomes" id="UP001237501"/>
    </source>
</evidence>
<dbReference type="Proteomes" id="UP001237501">
    <property type="component" value="Unassembled WGS sequence"/>
</dbReference>
<dbReference type="EMBL" id="JAQTJK010000003">
    <property type="protein sequence ID" value="MDK2040992.1"/>
    <property type="molecule type" value="Genomic_DNA"/>
</dbReference>
<name>A0AAW6VEP6_9BACT</name>
<gene>
    <name evidence="11 15" type="primary">radA</name>
    <name evidence="15" type="ORF">PT517_04230</name>
</gene>
<evidence type="ECO:0000256" key="6">
    <source>
        <dbReference type="ARBA" id="ARBA00022833"/>
    </source>
</evidence>
<dbReference type="AlphaFoldDB" id="A0AAW6VEP6"/>
<evidence type="ECO:0000256" key="4">
    <source>
        <dbReference type="ARBA" id="ARBA00022771"/>
    </source>
</evidence>
<dbReference type="Pfam" id="PF13541">
    <property type="entry name" value="ChlI"/>
    <property type="match status" value="1"/>
</dbReference>
<accession>A0AAW6VEP6</accession>
<keyword evidence="4 13" id="KW-0863">Zinc-finger</keyword>
<dbReference type="InterPro" id="IPR004504">
    <property type="entry name" value="DNA_repair_RadA"/>
</dbReference>
<dbReference type="PRINTS" id="PR01874">
    <property type="entry name" value="DNAREPAIRADA"/>
</dbReference>
<keyword evidence="5" id="KW-0378">Hydrolase</keyword>
<dbReference type="GO" id="GO:0140664">
    <property type="term" value="F:ATP-dependent DNA damage sensor activity"/>
    <property type="evidence" value="ECO:0007669"/>
    <property type="project" value="InterPro"/>
</dbReference>
<comment type="function">
    <text evidence="13">DNA-dependent ATPase involved in processing of recombination intermediates, plays a role in repairing DNA breaks. Stimulates the branch migration of RecA-mediated strand transfer reactions, allowing the 3' invading strand to extend heteroduplex DNA faster. Binds ssDNA in the presence of ADP but not other nucleotides, has ATPase activity that is stimulated by ssDNA and various branched DNA structures, but inhibited by SSB. Does not have RecA's homology-searching function.</text>
</comment>
<dbReference type="InterPro" id="IPR014721">
    <property type="entry name" value="Ribsml_uS5_D2-typ_fold_subgr"/>
</dbReference>
<dbReference type="InterPro" id="IPR020568">
    <property type="entry name" value="Ribosomal_Su5_D2-typ_SF"/>
</dbReference>
<dbReference type="PANTHER" id="PTHR32472:SF10">
    <property type="entry name" value="DNA REPAIR PROTEIN RADA-LIKE PROTEIN"/>
    <property type="match status" value="1"/>
</dbReference>
<keyword evidence="1 11" id="KW-0479">Metal-binding</keyword>
<reference evidence="15" key="1">
    <citation type="journal article" date="2023" name="Antibiotics">
        <title>Genomic Characterization of Antibiotic-Resistant Campylobacterales Isolated from Chilean Poultry Meat.</title>
        <authorList>
            <person name="Concha-Toloza M."/>
            <person name="Lopez-Cantillo M."/>
            <person name="Molina-Mora J.A."/>
            <person name="Collado L."/>
        </authorList>
    </citation>
    <scope>NUCLEOTIDE SEQUENCE</scope>
    <source>
        <strain evidence="15">FR1p153A2</strain>
    </source>
</reference>
<evidence type="ECO:0000256" key="13">
    <source>
        <dbReference type="RuleBase" id="RU003555"/>
    </source>
</evidence>
<comment type="similarity">
    <text evidence="11 13">Belongs to the RecA family. RadA subfamily.</text>
</comment>
<proteinExistence type="inferred from homology"/>
<dbReference type="SUPFAM" id="SSF52540">
    <property type="entry name" value="P-loop containing nucleoside triphosphate hydrolases"/>
    <property type="match status" value="1"/>
</dbReference>
<keyword evidence="7 11" id="KW-0067">ATP-binding</keyword>
<keyword evidence="9 11" id="KW-0238">DNA-binding</keyword>
<comment type="function">
    <text evidence="11">Plays a role in repairing double-strand DNA breaks, probably involving stabilizing or processing branched DNA or blocked replication forks.</text>
</comment>
<dbReference type="SMART" id="SM00382">
    <property type="entry name" value="AAA"/>
    <property type="match status" value="1"/>
</dbReference>
<dbReference type="HAMAP" id="MF_01498">
    <property type="entry name" value="RadA_bact"/>
    <property type="match status" value="1"/>
</dbReference>